<name>A0ABQ0JVS2_9BACT</name>
<evidence type="ECO:0000313" key="1">
    <source>
        <dbReference type="EMBL" id="GAN32855.1"/>
    </source>
</evidence>
<comment type="caution">
    <text evidence="1">The sequence shown here is derived from an EMBL/GenBank/DDBJ whole genome shotgun (WGS) entry which is preliminary data.</text>
</comment>
<protein>
    <submittedName>
        <fullName evidence="1">Uncharacterized protein</fullName>
    </submittedName>
</protein>
<accession>A0ABQ0JVS2</accession>
<proteinExistence type="predicted"/>
<dbReference type="EMBL" id="BAFN01000001">
    <property type="protein sequence ID" value="GAN32855.1"/>
    <property type="molecule type" value="Genomic_DNA"/>
</dbReference>
<dbReference type="Proteomes" id="UP000032309">
    <property type="component" value="Unassembled WGS sequence"/>
</dbReference>
<sequence length="49" mass="5301">MRREAGPMPPRAGNVTMSNRKLIHAFGADRSASGLILKTMSLMEKTGIT</sequence>
<gene>
    <name evidence="1" type="ORF">BROSI_A1370</name>
</gene>
<reference evidence="2" key="1">
    <citation type="journal article" date="2015" name="Genome Announc.">
        <title>Draft Genome Sequence of an Anaerobic Ammonium-Oxidizing Bacterium, "Candidatus Brocadia sinica".</title>
        <authorList>
            <person name="Oshiki M."/>
            <person name="Shinyako-Hata K."/>
            <person name="Satoh H."/>
            <person name="Okabe S."/>
        </authorList>
    </citation>
    <scope>NUCLEOTIDE SEQUENCE [LARGE SCALE GENOMIC DNA]</scope>
    <source>
        <strain evidence="2">JPN1</strain>
    </source>
</reference>
<evidence type="ECO:0000313" key="2">
    <source>
        <dbReference type="Proteomes" id="UP000032309"/>
    </source>
</evidence>
<organism evidence="1 2">
    <name type="scientific">Candidatus Brocadia sinica JPN1</name>
    <dbReference type="NCBI Taxonomy" id="1197129"/>
    <lineage>
        <taxon>Bacteria</taxon>
        <taxon>Pseudomonadati</taxon>
        <taxon>Planctomycetota</taxon>
        <taxon>Candidatus Brocadiia</taxon>
        <taxon>Candidatus Brocadiales</taxon>
        <taxon>Candidatus Brocadiaceae</taxon>
        <taxon>Candidatus Brocadia</taxon>
    </lineage>
</organism>
<keyword evidence="2" id="KW-1185">Reference proteome</keyword>